<keyword evidence="1" id="KW-0805">Transcription regulation</keyword>
<evidence type="ECO:0000256" key="4">
    <source>
        <dbReference type="ARBA" id="ARBA00023163"/>
    </source>
</evidence>
<evidence type="ECO:0000313" key="6">
    <source>
        <dbReference type="EMBL" id="RHH14326.1"/>
    </source>
</evidence>
<evidence type="ECO:0000313" key="7">
    <source>
        <dbReference type="Proteomes" id="UP000266644"/>
    </source>
</evidence>
<keyword evidence="3" id="KW-0238">DNA-binding</keyword>
<dbReference type="InterPro" id="IPR007627">
    <property type="entry name" value="RNA_pol_sigma70_r2"/>
</dbReference>
<dbReference type="EMBL" id="QRJE01000008">
    <property type="protein sequence ID" value="RHH14326.1"/>
    <property type="molecule type" value="Genomic_DNA"/>
</dbReference>
<proteinExistence type="predicted"/>
<dbReference type="Pfam" id="PF04542">
    <property type="entry name" value="Sigma70_r2"/>
    <property type="match status" value="1"/>
</dbReference>
<evidence type="ECO:0000259" key="5">
    <source>
        <dbReference type="Pfam" id="PF04542"/>
    </source>
</evidence>
<dbReference type="PANTHER" id="PTHR43133:SF8">
    <property type="entry name" value="RNA POLYMERASE SIGMA FACTOR HI_1459-RELATED"/>
    <property type="match status" value="1"/>
</dbReference>
<dbReference type="InterPro" id="IPR039425">
    <property type="entry name" value="RNA_pol_sigma-70-like"/>
</dbReference>
<dbReference type="SUPFAM" id="SSF88946">
    <property type="entry name" value="Sigma2 domain of RNA polymerase sigma factors"/>
    <property type="match status" value="1"/>
</dbReference>
<dbReference type="GO" id="GO:0006352">
    <property type="term" value="P:DNA-templated transcription initiation"/>
    <property type="evidence" value="ECO:0007669"/>
    <property type="project" value="InterPro"/>
</dbReference>
<dbReference type="Proteomes" id="UP000266644">
    <property type="component" value="Unassembled WGS sequence"/>
</dbReference>
<feature type="domain" description="RNA polymerase sigma-70 region 2" evidence="5">
    <location>
        <begin position="30"/>
        <end position="87"/>
    </location>
</feature>
<accession>A0A396C9L6</accession>
<reference evidence="6 7" key="1">
    <citation type="submission" date="2018-08" db="EMBL/GenBank/DDBJ databases">
        <title>A genome reference for cultivated species of the human gut microbiota.</title>
        <authorList>
            <person name="Zou Y."/>
            <person name="Xue W."/>
            <person name="Luo G."/>
        </authorList>
    </citation>
    <scope>NUCLEOTIDE SEQUENCE [LARGE SCALE GENOMIC DNA]</scope>
    <source>
        <strain evidence="6 7">AM18-6</strain>
    </source>
</reference>
<name>A0A396C9L6_BACFG</name>
<dbReference type="RefSeq" id="WP_122329972.1">
    <property type="nucleotide sequence ID" value="NZ_JAQDYY010000001.1"/>
</dbReference>
<evidence type="ECO:0000256" key="1">
    <source>
        <dbReference type="ARBA" id="ARBA00023015"/>
    </source>
</evidence>
<protein>
    <submittedName>
        <fullName evidence="6">RNA polymerase sigma factor</fullName>
    </submittedName>
</protein>
<dbReference type="PANTHER" id="PTHR43133">
    <property type="entry name" value="RNA POLYMERASE ECF-TYPE SIGMA FACTO"/>
    <property type="match status" value="1"/>
</dbReference>
<keyword evidence="2" id="KW-0731">Sigma factor</keyword>
<dbReference type="InterPro" id="IPR036388">
    <property type="entry name" value="WH-like_DNA-bd_sf"/>
</dbReference>
<comment type="caution">
    <text evidence="6">The sequence shown here is derived from an EMBL/GenBank/DDBJ whole genome shotgun (WGS) entry which is preliminary data.</text>
</comment>
<evidence type="ECO:0000256" key="3">
    <source>
        <dbReference type="ARBA" id="ARBA00023125"/>
    </source>
</evidence>
<dbReference type="GO" id="GO:0003677">
    <property type="term" value="F:DNA binding"/>
    <property type="evidence" value="ECO:0007669"/>
    <property type="project" value="UniProtKB-KW"/>
</dbReference>
<keyword evidence="4" id="KW-0804">Transcription</keyword>
<dbReference type="Gene3D" id="1.10.1740.10">
    <property type="match status" value="1"/>
</dbReference>
<dbReference type="InterPro" id="IPR013325">
    <property type="entry name" value="RNA_pol_sigma_r2"/>
</dbReference>
<dbReference type="AlphaFoldDB" id="A0A396C9L6"/>
<evidence type="ECO:0000256" key="2">
    <source>
        <dbReference type="ARBA" id="ARBA00023082"/>
    </source>
</evidence>
<organism evidence="6 7">
    <name type="scientific">Bacteroides fragilis</name>
    <dbReference type="NCBI Taxonomy" id="817"/>
    <lineage>
        <taxon>Bacteria</taxon>
        <taxon>Pseudomonadati</taxon>
        <taxon>Bacteroidota</taxon>
        <taxon>Bacteroidia</taxon>
        <taxon>Bacteroidales</taxon>
        <taxon>Bacteroidaceae</taxon>
        <taxon>Bacteroides</taxon>
    </lineage>
</organism>
<dbReference type="GO" id="GO:0016987">
    <property type="term" value="F:sigma factor activity"/>
    <property type="evidence" value="ECO:0007669"/>
    <property type="project" value="UniProtKB-KW"/>
</dbReference>
<dbReference type="Gene3D" id="1.10.10.10">
    <property type="entry name" value="Winged helix-like DNA-binding domain superfamily/Winged helix DNA-binding domain"/>
    <property type="match status" value="1"/>
</dbReference>
<sequence length="209" mass="24741">MEQSELSNYLTDEESIKTRTALFNKYVYPYRNLIYHICIKNTASEDDIRDNYNEVLLNFYKYVCTYDPSRSVKTWIYAVTSRCIFDLENKRHRFRRTGEVGCVEIEQLSDELLDENELSSNCISPDNYQELFSDEVLCALQMLKPMYRDPLLLQVSGYKLDEITEMLHQQGSLKTPNIETTKSRIFLAKKQLRELLTRDGKRKKRESND</sequence>
<gene>
    <name evidence="6" type="ORF">DW228_05870</name>
</gene>